<proteinExistence type="predicted"/>
<protein>
    <submittedName>
        <fullName evidence="1">Uncharacterized protein</fullName>
    </submittedName>
</protein>
<evidence type="ECO:0000313" key="1">
    <source>
        <dbReference type="EMBL" id="JAE19476.1"/>
    </source>
</evidence>
<reference evidence="1" key="1">
    <citation type="submission" date="2014-09" db="EMBL/GenBank/DDBJ databases">
        <authorList>
            <person name="Magalhaes I.L.F."/>
            <person name="Oliveira U."/>
            <person name="Santos F.R."/>
            <person name="Vidigal T.H.D.A."/>
            <person name="Brescovit A.D."/>
            <person name="Santos A.J."/>
        </authorList>
    </citation>
    <scope>NUCLEOTIDE SEQUENCE</scope>
    <source>
        <tissue evidence="1">Shoot tissue taken approximately 20 cm above the soil surface</tissue>
    </source>
</reference>
<dbReference type="EMBL" id="GBRH01178420">
    <property type="protein sequence ID" value="JAE19476.1"/>
    <property type="molecule type" value="Transcribed_RNA"/>
</dbReference>
<sequence>MRKQDHLASCKFFFQFGFSGQMFSRLPELKKHDLNSYLVVPCHDLCCYIETCLV</sequence>
<dbReference type="AlphaFoldDB" id="A0A0A9GAA1"/>
<name>A0A0A9GAA1_ARUDO</name>
<organism evidence="1">
    <name type="scientific">Arundo donax</name>
    <name type="common">Giant reed</name>
    <name type="synonym">Donax arundinaceus</name>
    <dbReference type="NCBI Taxonomy" id="35708"/>
    <lineage>
        <taxon>Eukaryota</taxon>
        <taxon>Viridiplantae</taxon>
        <taxon>Streptophyta</taxon>
        <taxon>Embryophyta</taxon>
        <taxon>Tracheophyta</taxon>
        <taxon>Spermatophyta</taxon>
        <taxon>Magnoliopsida</taxon>
        <taxon>Liliopsida</taxon>
        <taxon>Poales</taxon>
        <taxon>Poaceae</taxon>
        <taxon>PACMAD clade</taxon>
        <taxon>Arundinoideae</taxon>
        <taxon>Arundineae</taxon>
        <taxon>Arundo</taxon>
    </lineage>
</organism>
<reference evidence="1" key="2">
    <citation type="journal article" date="2015" name="Data Brief">
        <title>Shoot transcriptome of the giant reed, Arundo donax.</title>
        <authorList>
            <person name="Barrero R.A."/>
            <person name="Guerrero F.D."/>
            <person name="Moolhuijzen P."/>
            <person name="Goolsby J.A."/>
            <person name="Tidwell J."/>
            <person name="Bellgard S.E."/>
            <person name="Bellgard M.I."/>
        </authorList>
    </citation>
    <scope>NUCLEOTIDE SEQUENCE</scope>
    <source>
        <tissue evidence="1">Shoot tissue taken approximately 20 cm above the soil surface</tissue>
    </source>
</reference>
<accession>A0A0A9GAA1</accession>